<keyword evidence="7" id="KW-0813">Transport</keyword>
<name>A0ABT0E4B4_9GAMM</name>
<evidence type="ECO:0000256" key="6">
    <source>
        <dbReference type="ARBA" id="ARBA00023136"/>
    </source>
</evidence>
<keyword evidence="7" id="KW-0653">Protein transport</keyword>
<evidence type="ECO:0000256" key="2">
    <source>
        <dbReference type="ARBA" id="ARBA00005811"/>
    </source>
</evidence>
<keyword evidence="3" id="KW-1003">Cell membrane</keyword>
<evidence type="ECO:0000313" key="8">
    <source>
        <dbReference type="EMBL" id="MCK0536636.1"/>
    </source>
</evidence>
<evidence type="ECO:0000256" key="1">
    <source>
        <dbReference type="ARBA" id="ARBA00004162"/>
    </source>
</evidence>
<dbReference type="RefSeq" id="WP_246948118.1">
    <property type="nucleotide sequence ID" value="NZ_JALKII010000001.1"/>
</dbReference>
<evidence type="ECO:0000256" key="7">
    <source>
        <dbReference type="RuleBase" id="RU003879"/>
    </source>
</evidence>
<evidence type="ECO:0000313" key="9">
    <source>
        <dbReference type="Proteomes" id="UP001165524"/>
    </source>
</evidence>
<proteinExistence type="inferred from homology"/>
<dbReference type="InterPro" id="IPR003400">
    <property type="entry name" value="ExbD"/>
</dbReference>
<evidence type="ECO:0000256" key="3">
    <source>
        <dbReference type="ARBA" id="ARBA00022475"/>
    </source>
</evidence>
<comment type="caution">
    <text evidence="8">The sequence shown here is derived from an EMBL/GenBank/DDBJ whole genome shotgun (WGS) entry which is preliminary data.</text>
</comment>
<dbReference type="Pfam" id="PF02472">
    <property type="entry name" value="ExbD"/>
    <property type="match status" value="1"/>
</dbReference>
<accession>A0ABT0E4B4</accession>
<reference evidence="8" key="1">
    <citation type="submission" date="2022-04" db="EMBL/GenBank/DDBJ databases">
        <title>Alcanivorax sp. CY1518 draft genome sequence.</title>
        <authorList>
            <person name="Zhao G."/>
            <person name="An M."/>
        </authorList>
    </citation>
    <scope>NUCLEOTIDE SEQUENCE</scope>
    <source>
        <strain evidence="8">CY1518</strain>
    </source>
</reference>
<gene>
    <name evidence="8" type="ORF">MU846_02845</name>
</gene>
<organism evidence="8 9">
    <name type="scientific">Alcanivorax quisquiliarum</name>
    <dbReference type="NCBI Taxonomy" id="2933565"/>
    <lineage>
        <taxon>Bacteria</taxon>
        <taxon>Pseudomonadati</taxon>
        <taxon>Pseudomonadota</taxon>
        <taxon>Gammaproteobacteria</taxon>
        <taxon>Oceanospirillales</taxon>
        <taxon>Alcanivoracaceae</taxon>
        <taxon>Alcanivorax</taxon>
    </lineage>
</organism>
<evidence type="ECO:0000256" key="4">
    <source>
        <dbReference type="ARBA" id="ARBA00022692"/>
    </source>
</evidence>
<keyword evidence="9" id="KW-1185">Reference proteome</keyword>
<keyword evidence="6" id="KW-0472">Membrane</keyword>
<keyword evidence="4 7" id="KW-0812">Transmembrane</keyword>
<protein>
    <submittedName>
        <fullName evidence="8">Biopolymer transporter ExbD</fullName>
    </submittedName>
</protein>
<dbReference type="Proteomes" id="UP001165524">
    <property type="component" value="Unassembled WGS sequence"/>
</dbReference>
<comment type="similarity">
    <text evidence="2 7">Belongs to the ExbD/TolR family.</text>
</comment>
<comment type="subcellular location">
    <subcellularLocation>
        <location evidence="1">Cell membrane</location>
        <topology evidence="1">Single-pass membrane protein</topology>
    </subcellularLocation>
    <subcellularLocation>
        <location evidence="7">Cell membrane</location>
        <topology evidence="7">Single-pass type II membrane protein</topology>
    </subcellularLocation>
</comment>
<dbReference type="EMBL" id="JALKII010000001">
    <property type="protein sequence ID" value="MCK0536636.1"/>
    <property type="molecule type" value="Genomic_DNA"/>
</dbReference>
<keyword evidence="5" id="KW-1133">Transmembrane helix</keyword>
<sequence>MRFRKREREDGELNVTTFMNLMVVLIPFLLLNAVFAQVSVLKLNLPADGAPAAEHTEPPPLLVEVLIYPDRYVVSDRLSGPLKSLPNLGGGQHDSASLQAFLLEIKQRFPQLTDITLLCDDSTSYELLVQTMDAVRLHTTMINGQPIRRELFPDIGLGRAPAQAPQAEGDIL</sequence>
<evidence type="ECO:0000256" key="5">
    <source>
        <dbReference type="ARBA" id="ARBA00022989"/>
    </source>
</evidence>